<dbReference type="Gene3D" id="3.30.420.10">
    <property type="entry name" value="Ribonuclease H-like superfamily/Ribonuclease H"/>
    <property type="match status" value="1"/>
</dbReference>
<evidence type="ECO:0000256" key="16">
    <source>
        <dbReference type="NCBIfam" id="TIGR00593"/>
    </source>
</evidence>
<dbReference type="CDD" id="cd06139">
    <property type="entry name" value="DNA_polA_I_Ecoli_like_exo"/>
    <property type="match status" value="1"/>
</dbReference>
<dbReference type="CDD" id="cd08637">
    <property type="entry name" value="DNA_pol_A_pol_I_C"/>
    <property type="match status" value="1"/>
</dbReference>
<feature type="region of interest" description="Disordered" evidence="18">
    <location>
        <begin position="305"/>
        <end position="337"/>
    </location>
</feature>
<name>A0ABV2BZE7_9GAMM</name>
<dbReference type="PANTHER" id="PTHR10133">
    <property type="entry name" value="DNA POLYMERASE I"/>
    <property type="match status" value="1"/>
</dbReference>
<feature type="compositionally biased region" description="Polar residues" evidence="18">
    <location>
        <begin position="310"/>
        <end position="328"/>
    </location>
</feature>
<dbReference type="PANTHER" id="PTHR10133:SF27">
    <property type="entry name" value="DNA POLYMERASE NU"/>
    <property type="match status" value="1"/>
</dbReference>
<evidence type="ECO:0000313" key="23">
    <source>
        <dbReference type="Proteomes" id="UP001548189"/>
    </source>
</evidence>
<dbReference type="InterPro" id="IPR019760">
    <property type="entry name" value="DNA-dir_DNA_pol_A_CS"/>
</dbReference>
<evidence type="ECO:0000256" key="10">
    <source>
        <dbReference type="ARBA" id="ARBA00022801"/>
    </source>
</evidence>
<dbReference type="InterPro" id="IPR012337">
    <property type="entry name" value="RNaseH-like_sf"/>
</dbReference>
<sequence>MQNQTPLILVDGSSYLFRAYHTLNNEKLGRYMATSDGKPSGAIYGVVNMLKSLFKQYAPAQIGVIFDAKGKTFRNDLYPEYKANRPPMPDDLRCQIEPLHQIIRAMGLPLIAVEGVEADDVIGTLAAIATEQGRDTIISTGDKDMAQLVNQHVSLINTMKNEFLDVDGVTKKFGIPPSLIIDYLALMGDSVDNIPGIAGVGQKTALALLNGIGSINDIYQNLEKVSSLDFRGAKTIADKKLVPHEDSARLSYQLATIKLDVELDFALEDLHLNEPDLTQLENLFSEFEFKTWLKEVQTGKPVLAGDASAKQHQQAESVNGAQNNQSQGEAEDSQQESCINHEHYETILTEAQLSEWIARLQACEYFAIDTETTSLNIIAADLVGISFATEKGIAAYLPLAHAYTGAPVQLDKTIALNRLKPVLENPKIGKVGQNIKYDQSILAKAGVDLQGIQFDTMLESYILNSVANRHDMDTLAQKYLNHECIHFEDIAGKGKKQITFDQIPLDIASQYAAEDADVTLQLHQTIWPALEKQEALCNVFKEIEMPLVNVLSKMEQRGVLIDSDWLKQKSQEFAVRILELENKAYELAGQPFNLGSPKQLQEILFDKLGLPVLKKTPKKQPSTAEEVLVQLALDYPLPKVIMEYRGLTKLKSTYSDKLPQMIQPRSGRVHTSYHQAVAATGRLSSSDPNLQNIPVKTEEGRSIRQAFIAPKGYKIVAADYSQIELRIMAHLSQDENLLHAFSENLDVHSATAAEVFGVSIAQVTDEQRRHAKAVNFGLIYGMSRFGLAKQLQITNDEAAHYIDTYFARYPGVSDYMEATKQKAKEKGYVETLFGRRLYLPQINASNGMLRQAAERTAINAPMQGSAADIIKLAMIETQNWLDSEKPDCFMVMQVHDELVFEVAQDHLESYREKIIQIMSDAVKLSVPLVVDAGIGDNWEQAH</sequence>
<dbReference type="CDD" id="cd09859">
    <property type="entry name" value="PIN_53EXO"/>
    <property type="match status" value="1"/>
</dbReference>
<dbReference type="GO" id="GO:0003887">
    <property type="term" value="F:DNA-directed DNA polymerase activity"/>
    <property type="evidence" value="ECO:0007669"/>
    <property type="project" value="UniProtKB-EC"/>
</dbReference>
<dbReference type="Pfam" id="PF01367">
    <property type="entry name" value="5_3_exonuc"/>
    <property type="match status" value="1"/>
</dbReference>
<dbReference type="InterPro" id="IPR036397">
    <property type="entry name" value="RNaseH_sf"/>
</dbReference>
<evidence type="ECO:0000259" key="19">
    <source>
        <dbReference type="SMART" id="SM00474"/>
    </source>
</evidence>
<dbReference type="InterPro" id="IPR020046">
    <property type="entry name" value="5-3_exonucl_a-hlix_arch_N"/>
</dbReference>
<feature type="domain" description="5'-3' exonuclease" evidence="20">
    <location>
        <begin position="5"/>
        <end position="273"/>
    </location>
</feature>
<evidence type="ECO:0000313" key="22">
    <source>
        <dbReference type="EMBL" id="MET1257304.1"/>
    </source>
</evidence>
<dbReference type="InterPro" id="IPR008918">
    <property type="entry name" value="HhH2"/>
</dbReference>
<keyword evidence="8" id="KW-0540">Nuclease</keyword>
<dbReference type="SUPFAM" id="SSF53098">
    <property type="entry name" value="Ribonuclease H-like"/>
    <property type="match status" value="1"/>
</dbReference>
<dbReference type="SMART" id="SM00482">
    <property type="entry name" value="POLAc"/>
    <property type="match status" value="1"/>
</dbReference>
<feature type="domain" description="DNA-directed DNA polymerase family A palm" evidence="21">
    <location>
        <begin position="700"/>
        <end position="906"/>
    </location>
</feature>
<dbReference type="PROSITE" id="PS00447">
    <property type="entry name" value="DNA_POLYMERASE_A"/>
    <property type="match status" value="1"/>
</dbReference>
<evidence type="ECO:0000256" key="13">
    <source>
        <dbReference type="ARBA" id="ARBA00023125"/>
    </source>
</evidence>
<keyword evidence="13 17" id="KW-0238">DNA-binding</keyword>
<dbReference type="InterPro" id="IPR043502">
    <property type="entry name" value="DNA/RNA_pol_sf"/>
</dbReference>
<comment type="caution">
    <text evidence="22">The sequence shown here is derived from an EMBL/GenBank/DDBJ whole genome shotgun (WGS) entry which is preliminary data.</text>
</comment>
<keyword evidence="10 17" id="KW-0378">Hydrolase</keyword>
<dbReference type="SMART" id="SM00279">
    <property type="entry name" value="HhH2"/>
    <property type="match status" value="1"/>
</dbReference>
<dbReference type="Proteomes" id="UP001548189">
    <property type="component" value="Unassembled WGS sequence"/>
</dbReference>
<dbReference type="InterPro" id="IPR002421">
    <property type="entry name" value="5-3_exonuclease"/>
</dbReference>
<dbReference type="Gene3D" id="3.30.70.370">
    <property type="match status" value="1"/>
</dbReference>
<dbReference type="PRINTS" id="PR00868">
    <property type="entry name" value="DNAPOLI"/>
</dbReference>
<dbReference type="NCBIfam" id="TIGR00593">
    <property type="entry name" value="pola"/>
    <property type="match status" value="1"/>
</dbReference>
<gene>
    <name evidence="17 22" type="primary">polA</name>
    <name evidence="22" type="ORF">ABVT43_19345</name>
</gene>
<keyword evidence="23" id="KW-1185">Reference proteome</keyword>
<evidence type="ECO:0000256" key="18">
    <source>
        <dbReference type="SAM" id="MobiDB-lite"/>
    </source>
</evidence>
<accession>A0ABV2BZE7</accession>
<comment type="catalytic activity">
    <reaction evidence="15 17">
        <text>DNA(n) + a 2'-deoxyribonucleoside 5'-triphosphate = DNA(n+1) + diphosphate</text>
        <dbReference type="Rhea" id="RHEA:22508"/>
        <dbReference type="Rhea" id="RHEA-COMP:17339"/>
        <dbReference type="Rhea" id="RHEA-COMP:17340"/>
        <dbReference type="ChEBI" id="CHEBI:33019"/>
        <dbReference type="ChEBI" id="CHEBI:61560"/>
        <dbReference type="ChEBI" id="CHEBI:173112"/>
        <dbReference type="EC" id="2.7.7.7"/>
    </reaction>
</comment>
<evidence type="ECO:0000256" key="17">
    <source>
        <dbReference type="RuleBase" id="RU004460"/>
    </source>
</evidence>
<evidence type="ECO:0000256" key="12">
    <source>
        <dbReference type="ARBA" id="ARBA00022932"/>
    </source>
</evidence>
<dbReference type="NCBIfam" id="NF004397">
    <property type="entry name" value="PRK05755.1"/>
    <property type="match status" value="1"/>
</dbReference>
<organism evidence="22 23">
    <name type="scientific">Aliikangiella maris</name>
    <dbReference type="NCBI Taxonomy" id="3162458"/>
    <lineage>
        <taxon>Bacteria</taxon>
        <taxon>Pseudomonadati</taxon>
        <taxon>Pseudomonadota</taxon>
        <taxon>Gammaproteobacteria</taxon>
        <taxon>Oceanospirillales</taxon>
        <taxon>Pleioneaceae</taxon>
        <taxon>Aliikangiella</taxon>
    </lineage>
</organism>
<dbReference type="SUPFAM" id="SSF56672">
    <property type="entry name" value="DNA/RNA polymerases"/>
    <property type="match status" value="1"/>
</dbReference>
<evidence type="ECO:0000256" key="5">
    <source>
        <dbReference type="ARBA" id="ARBA00022679"/>
    </source>
</evidence>
<evidence type="ECO:0000256" key="1">
    <source>
        <dbReference type="ARBA" id="ARBA00007705"/>
    </source>
</evidence>
<dbReference type="InterPro" id="IPR001098">
    <property type="entry name" value="DNA-dir_DNA_pol_A_palm_dom"/>
</dbReference>
<evidence type="ECO:0000256" key="3">
    <source>
        <dbReference type="ARBA" id="ARBA00012417"/>
    </source>
</evidence>
<evidence type="ECO:0000256" key="7">
    <source>
        <dbReference type="ARBA" id="ARBA00022705"/>
    </source>
</evidence>
<dbReference type="SMART" id="SM00475">
    <property type="entry name" value="53EXOc"/>
    <property type="match status" value="1"/>
</dbReference>
<keyword evidence="7 17" id="KW-0235">DNA replication</keyword>
<dbReference type="InterPro" id="IPR002298">
    <property type="entry name" value="DNA_polymerase_A"/>
</dbReference>
<keyword evidence="9 17" id="KW-0227">DNA damage</keyword>
<evidence type="ECO:0000256" key="8">
    <source>
        <dbReference type="ARBA" id="ARBA00022722"/>
    </source>
</evidence>
<protein>
    <recommendedName>
        <fullName evidence="4 16">DNA polymerase I</fullName>
        <ecNumber evidence="3 16">2.7.7.7</ecNumber>
    </recommendedName>
</protein>
<proteinExistence type="inferred from homology"/>
<dbReference type="SMART" id="SM00474">
    <property type="entry name" value="35EXOc"/>
    <property type="match status" value="1"/>
</dbReference>
<dbReference type="Pfam" id="PF00476">
    <property type="entry name" value="DNA_pol_A"/>
    <property type="match status" value="1"/>
</dbReference>
<evidence type="ECO:0000256" key="9">
    <source>
        <dbReference type="ARBA" id="ARBA00022763"/>
    </source>
</evidence>
<dbReference type="InterPro" id="IPR036279">
    <property type="entry name" value="5-3_exonuclease_C_sf"/>
</dbReference>
<keyword evidence="6 17" id="KW-0548">Nucleotidyltransferase</keyword>
<dbReference type="Pfam" id="PF02739">
    <property type="entry name" value="5_3_exonuc_N"/>
    <property type="match status" value="1"/>
</dbReference>
<comment type="function">
    <text evidence="17">In addition to polymerase activity, this DNA polymerase exhibits 3'-5' and 5'-3' exonuclease activity.</text>
</comment>
<keyword evidence="12 17" id="KW-0239">DNA-directed DNA polymerase</keyword>
<comment type="subunit">
    <text evidence="2">Single-chain monomer with multiple functions.</text>
</comment>
<evidence type="ECO:0000256" key="15">
    <source>
        <dbReference type="ARBA" id="ARBA00049244"/>
    </source>
</evidence>
<dbReference type="Gene3D" id="1.20.1060.10">
    <property type="entry name" value="Taq DNA Polymerase, Chain T, domain 4"/>
    <property type="match status" value="1"/>
</dbReference>
<dbReference type="Gene3D" id="1.10.150.20">
    <property type="entry name" value="5' to 3' exonuclease, C-terminal subdomain"/>
    <property type="match status" value="2"/>
</dbReference>
<dbReference type="Pfam" id="PF01612">
    <property type="entry name" value="DNA_pol_A_exo1"/>
    <property type="match status" value="1"/>
</dbReference>
<dbReference type="SUPFAM" id="SSF88723">
    <property type="entry name" value="PIN domain-like"/>
    <property type="match status" value="1"/>
</dbReference>
<feature type="domain" description="3'-5' exonuclease" evidence="19">
    <location>
        <begin position="344"/>
        <end position="531"/>
    </location>
</feature>
<dbReference type="EC" id="2.7.7.7" evidence="3 16"/>
<evidence type="ECO:0000256" key="2">
    <source>
        <dbReference type="ARBA" id="ARBA00011541"/>
    </source>
</evidence>
<evidence type="ECO:0000256" key="11">
    <source>
        <dbReference type="ARBA" id="ARBA00022839"/>
    </source>
</evidence>
<comment type="similarity">
    <text evidence="1 17">Belongs to the DNA polymerase type-A family.</text>
</comment>
<keyword evidence="11 17" id="KW-0269">Exonuclease</keyword>
<dbReference type="InterPro" id="IPR029060">
    <property type="entry name" value="PIN-like_dom_sf"/>
</dbReference>
<dbReference type="CDD" id="cd09898">
    <property type="entry name" value="H3TH_53EXO"/>
    <property type="match status" value="1"/>
</dbReference>
<reference evidence="22 23" key="1">
    <citation type="submission" date="2024-06" db="EMBL/GenBank/DDBJ databases">
        <authorList>
            <person name="Li F."/>
        </authorList>
    </citation>
    <scope>NUCLEOTIDE SEQUENCE [LARGE SCALE GENOMIC DNA]</scope>
    <source>
        <strain evidence="22 23">GXAS 311</strain>
    </source>
</reference>
<dbReference type="RefSeq" id="WP_353897888.1">
    <property type="nucleotide sequence ID" value="NZ_JBEVCJ010000045.1"/>
</dbReference>
<dbReference type="InterPro" id="IPR018320">
    <property type="entry name" value="DNA_polymerase_1"/>
</dbReference>
<evidence type="ECO:0000259" key="21">
    <source>
        <dbReference type="SMART" id="SM00482"/>
    </source>
</evidence>
<evidence type="ECO:0000256" key="6">
    <source>
        <dbReference type="ARBA" id="ARBA00022695"/>
    </source>
</evidence>
<keyword evidence="14 17" id="KW-0234">DNA repair</keyword>
<evidence type="ECO:0000256" key="4">
    <source>
        <dbReference type="ARBA" id="ARBA00020311"/>
    </source>
</evidence>
<dbReference type="Gene3D" id="3.40.50.1010">
    <property type="entry name" value="5'-nuclease"/>
    <property type="match status" value="1"/>
</dbReference>
<evidence type="ECO:0000256" key="14">
    <source>
        <dbReference type="ARBA" id="ARBA00023204"/>
    </source>
</evidence>
<dbReference type="InterPro" id="IPR020045">
    <property type="entry name" value="DNA_polI_H3TH"/>
</dbReference>
<dbReference type="EMBL" id="JBEVCJ010000045">
    <property type="protein sequence ID" value="MET1257304.1"/>
    <property type="molecule type" value="Genomic_DNA"/>
</dbReference>
<dbReference type="SUPFAM" id="SSF47807">
    <property type="entry name" value="5' to 3' exonuclease, C-terminal subdomain"/>
    <property type="match status" value="1"/>
</dbReference>
<keyword evidence="5 17" id="KW-0808">Transferase</keyword>
<dbReference type="InterPro" id="IPR002562">
    <property type="entry name" value="3'-5'_exonuclease_dom"/>
</dbReference>
<evidence type="ECO:0000259" key="20">
    <source>
        <dbReference type="SMART" id="SM00475"/>
    </source>
</evidence>